<dbReference type="PANTHER" id="PTHR47683:SF2">
    <property type="entry name" value="RNA-BINDING S4 DOMAIN-CONTAINING PROTEIN"/>
    <property type="match status" value="1"/>
</dbReference>
<dbReference type="InterPro" id="IPR018496">
    <property type="entry name" value="PsdUridine_synth_RsuA/RluB_CS"/>
</dbReference>
<evidence type="ECO:0000256" key="1">
    <source>
        <dbReference type="ARBA" id="ARBA00008348"/>
    </source>
</evidence>
<dbReference type="Gene3D" id="3.30.70.1560">
    <property type="entry name" value="Alpha-L RNA-binding motif"/>
    <property type="match status" value="1"/>
</dbReference>
<dbReference type="GO" id="GO:0003723">
    <property type="term" value="F:RNA binding"/>
    <property type="evidence" value="ECO:0007669"/>
    <property type="project" value="InterPro"/>
</dbReference>
<dbReference type="NCBIfam" id="TIGR00093">
    <property type="entry name" value="pseudouridine synthase"/>
    <property type="match status" value="1"/>
</dbReference>
<evidence type="ECO:0000256" key="3">
    <source>
        <dbReference type="RuleBase" id="RU003887"/>
    </source>
</evidence>
<reference evidence="5 6" key="1">
    <citation type="submission" date="2019-06" db="EMBL/GenBank/DDBJ databases">
        <title>Flavobacteriaceae Paucihalobacterium erythroidium CWB-1, complete genome.</title>
        <authorList>
            <person name="Wu S."/>
        </authorList>
    </citation>
    <scope>NUCLEOTIDE SEQUENCE [LARGE SCALE GENOMIC DNA]</scope>
    <source>
        <strain evidence="5 6">CWB-1</strain>
    </source>
</reference>
<dbReference type="InterPro" id="IPR050343">
    <property type="entry name" value="RsuA_PseudoU_synthase"/>
</dbReference>
<evidence type="ECO:0000313" key="6">
    <source>
        <dbReference type="Proteomes" id="UP000317332"/>
    </source>
</evidence>
<proteinExistence type="inferred from homology"/>
<comment type="caution">
    <text evidence="5">The sequence shown here is derived from an EMBL/GenBank/DDBJ whole genome shotgun (WGS) entry which is preliminary data.</text>
</comment>
<evidence type="ECO:0000256" key="2">
    <source>
        <dbReference type="ARBA" id="ARBA00023235"/>
    </source>
</evidence>
<protein>
    <recommendedName>
        <fullName evidence="3">Pseudouridine synthase</fullName>
        <ecNumber evidence="3">5.4.99.-</ecNumber>
    </recommendedName>
</protein>
<dbReference type="RefSeq" id="WP_140990399.1">
    <property type="nucleotide sequence ID" value="NZ_VHIQ01000004.1"/>
</dbReference>
<accession>A0A506PJY3</accession>
<gene>
    <name evidence="5" type="ORF">FJ651_10145</name>
</gene>
<dbReference type="InterPro" id="IPR020103">
    <property type="entry name" value="PsdUridine_synth_cat_dom_sf"/>
</dbReference>
<keyword evidence="6" id="KW-1185">Reference proteome</keyword>
<dbReference type="Gene3D" id="3.30.70.580">
    <property type="entry name" value="Pseudouridine synthase I, catalytic domain, N-terminal subdomain"/>
    <property type="match status" value="1"/>
</dbReference>
<dbReference type="PANTHER" id="PTHR47683">
    <property type="entry name" value="PSEUDOURIDINE SYNTHASE FAMILY PROTEIN-RELATED"/>
    <property type="match status" value="1"/>
</dbReference>
<dbReference type="InterPro" id="IPR006145">
    <property type="entry name" value="PsdUridine_synth_RsuA/RluA"/>
</dbReference>
<dbReference type="Pfam" id="PF00849">
    <property type="entry name" value="PseudoU_synth_2"/>
    <property type="match status" value="1"/>
</dbReference>
<dbReference type="Proteomes" id="UP000317332">
    <property type="component" value="Unassembled WGS sequence"/>
</dbReference>
<evidence type="ECO:0000313" key="5">
    <source>
        <dbReference type="EMBL" id="TPV33437.1"/>
    </source>
</evidence>
<dbReference type="OrthoDB" id="1012272at2"/>
<dbReference type="PROSITE" id="PS01149">
    <property type="entry name" value="PSI_RSU"/>
    <property type="match status" value="1"/>
</dbReference>
<dbReference type="GO" id="GO:0140098">
    <property type="term" value="F:catalytic activity, acting on RNA"/>
    <property type="evidence" value="ECO:0007669"/>
    <property type="project" value="UniProtKB-ARBA"/>
</dbReference>
<dbReference type="GO" id="GO:0009982">
    <property type="term" value="F:pseudouridine synthase activity"/>
    <property type="evidence" value="ECO:0007669"/>
    <property type="project" value="InterPro"/>
</dbReference>
<dbReference type="InterPro" id="IPR000748">
    <property type="entry name" value="PsdUridine_synth_RsuA/RluB/E/F"/>
</dbReference>
<dbReference type="EC" id="5.4.99.-" evidence="3"/>
<dbReference type="GO" id="GO:0001522">
    <property type="term" value="P:pseudouridine synthesis"/>
    <property type="evidence" value="ECO:0007669"/>
    <property type="project" value="InterPro"/>
</dbReference>
<feature type="domain" description="Pseudouridine synthase RsuA/RluA-like" evidence="4">
    <location>
        <begin position="5"/>
        <end position="154"/>
    </location>
</feature>
<dbReference type="InterPro" id="IPR042092">
    <property type="entry name" value="PsdUridine_s_RsuA/RluB/E/F_cat"/>
</dbReference>
<dbReference type="AlphaFoldDB" id="A0A506PJY3"/>
<keyword evidence="2 3" id="KW-0413">Isomerase</keyword>
<name>A0A506PJY3_9FLAO</name>
<dbReference type="GO" id="GO:0006364">
    <property type="term" value="P:rRNA processing"/>
    <property type="evidence" value="ECO:0007669"/>
    <property type="project" value="UniProtKB-ARBA"/>
</dbReference>
<organism evidence="5 6">
    <name type="scientific">Paucihalobacter ruber</name>
    <dbReference type="NCBI Taxonomy" id="2567861"/>
    <lineage>
        <taxon>Bacteria</taxon>
        <taxon>Pseudomonadati</taxon>
        <taxon>Bacteroidota</taxon>
        <taxon>Flavobacteriia</taxon>
        <taxon>Flavobacteriales</taxon>
        <taxon>Flavobacteriaceae</taxon>
        <taxon>Paucihalobacter</taxon>
    </lineage>
</organism>
<sequence>MIHEHYIIYKPYGYLSQFVNNQTKRKNKKLLGSLFSFPEGSMAVGRLDEKSEGLLIITTDGQISEQIRSKKVEKEYWVMVDGQITSEACNILANGIEITTNDGIYKTLPCKVLPISTPNNIPERKVRDDKHGVTSWMSITICEGKFRQIRKMTSKVGFPTLRLVRVRVGSYSLETYSNNFIQSLSGIDIDFFF</sequence>
<evidence type="ECO:0000259" key="4">
    <source>
        <dbReference type="Pfam" id="PF00849"/>
    </source>
</evidence>
<dbReference type="EMBL" id="VHIQ01000004">
    <property type="protein sequence ID" value="TPV33437.1"/>
    <property type="molecule type" value="Genomic_DNA"/>
</dbReference>
<dbReference type="SUPFAM" id="SSF55120">
    <property type="entry name" value="Pseudouridine synthase"/>
    <property type="match status" value="1"/>
</dbReference>
<comment type="similarity">
    <text evidence="1 3">Belongs to the pseudouridine synthase RsuA family.</text>
</comment>
<dbReference type="InterPro" id="IPR020094">
    <property type="entry name" value="TruA/RsuA/RluB/E/F_N"/>
</dbReference>